<keyword evidence="3" id="KW-0732">Signal</keyword>
<dbReference type="InterPro" id="IPR001611">
    <property type="entry name" value="Leu-rich_rpt"/>
</dbReference>
<feature type="chain" id="PRO_5016432387" description="Leucine-rich repeat-containing N-terminal plant-type domain-containing protein" evidence="3">
    <location>
        <begin position="21"/>
        <end position="148"/>
    </location>
</feature>
<evidence type="ECO:0000259" key="4">
    <source>
        <dbReference type="Pfam" id="PF08263"/>
    </source>
</evidence>
<dbReference type="Pfam" id="PF08263">
    <property type="entry name" value="LRRNT_2"/>
    <property type="match status" value="1"/>
</dbReference>
<dbReference type="InterPro" id="IPR013210">
    <property type="entry name" value="LRR_N_plant-typ"/>
</dbReference>
<dbReference type="Proteomes" id="UP000187609">
    <property type="component" value="Unassembled WGS sequence"/>
</dbReference>
<dbReference type="PROSITE" id="PS51450">
    <property type="entry name" value="LRR"/>
    <property type="match status" value="1"/>
</dbReference>
<keyword evidence="1" id="KW-0433">Leucine-rich repeat</keyword>
<keyword evidence="6" id="KW-1185">Reference proteome</keyword>
<evidence type="ECO:0000256" key="3">
    <source>
        <dbReference type="SAM" id="SignalP"/>
    </source>
</evidence>
<comment type="caution">
    <text evidence="5">The sequence shown here is derived from an EMBL/GenBank/DDBJ whole genome shotgun (WGS) entry which is preliminary data.</text>
</comment>
<name>A0A314KZT7_NICAT</name>
<dbReference type="InterPro" id="IPR025875">
    <property type="entry name" value="Leu-rich_rpt_4"/>
</dbReference>
<organism evidence="5 6">
    <name type="scientific">Nicotiana attenuata</name>
    <name type="common">Coyote tobacco</name>
    <dbReference type="NCBI Taxonomy" id="49451"/>
    <lineage>
        <taxon>Eukaryota</taxon>
        <taxon>Viridiplantae</taxon>
        <taxon>Streptophyta</taxon>
        <taxon>Embryophyta</taxon>
        <taxon>Tracheophyta</taxon>
        <taxon>Spermatophyta</taxon>
        <taxon>Magnoliopsida</taxon>
        <taxon>eudicotyledons</taxon>
        <taxon>Gunneridae</taxon>
        <taxon>Pentapetalae</taxon>
        <taxon>asterids</taxon>
        <taxon>lamiids</taxon>
        <taxon>Solanales</taxon>
        <taxon>Solanaceae</taxon>
        <taxon>Nicotianoideae</taxon>
        <taxon>Nicotianeae</taxon>
        <taxon>Nicotiana</taxon>
    </lineage>
</organism>
<evidence type="ECO:0000256" key="1">
    <source>
        <dbReference type="ARBA" id="ARBA00022614"/>
    </source>
</evidence>
<dbReference type="Pfam" id="PF12799">
    <property type="entry name" value="LRR_4"/>
    <property type="match status" value="1"/>
</dbReference>
<feature type="domain" description="Leucine-rich repeat-containing N-terminal plant-type" evidence="4">
    <location>
        <begin position="25"/>
        <end position="64"/>
    </location>
</feature>
<sequence>MFFGILRLWVLLHLANGSLGCWEGERIALLKLKDSFNYPNGTALSSWGDKEEKDCCKWEKVSCSESTKRVTKLFLNRTRPLELRRIVDFSLETSLFLPFEELQELRLDSNGITGFNGVQKLNKLKMLDLSFNQLTEILSLSGLESLKI</sequence>
<keyword evidence="2" id="KW-0677">Repeat</keyword>
<dbReference type="SMR" id="A0A314KZT7"/>
<feature type="signal peptide" evidence="3">
    <location>
        <begin position="1"/>
        <end position="20"/>
    </location>
</feature>
<dbReference type="STRING" id="49451.A0A314KZT7"/>
<dbReference type="SUPFAM" id="SSF52058">
    <property type="entry name" value="L domain-like"/>
    <property type="match status" value="1"/>
</dbReference>
<dbReference type="AlphaFoldDB" id="A0A314KZT7"/>
<dbReference type="Gramene" id="OIT34928">
    <property type="protein sequence ID" value="OIT34928"/>
    <property type="gene ID" value="A4A49_16553"/>
</dbReference>
<proteinExistence type="predicted"/>
<accession>A0A314KZT7</accession>
<dbReference type="PANTHER" id="PTHR48065">
    <property type="entry name" value="OS10G0469600 PROTEIN"/>
    <property type="match status" value="1"/>
</dbReference>
<dbReference type="Gene3D" id="3.80.10.10">
    <property type="entry name" value="Ribonuclease Inhibitor"/>
    <property type="match status" value="1"/>
</dbReference>
<protein>
    <recommendedName>
        <fullName evidence="4">Leucine-rich repeat-containing N-terminal plant-type domain-containing protein</fullName>
    </recommendedName>
</protein>
<dbReference type="PROSITE" id="PS51257">
    <property type="entry name" value="PROKAR_LIPOPROTEIN"/>
    <property type="match status" value="1"/>
</dbReference>
<dbReference type="EMBL" id="MJEQ01000635">
    <property type="protein sequence ID" value="OIT34928.1"/>
    <property type="molecule type" value="Genomic_DNA"/>
</dbReference>
<dbReference type="InterPro" id="IPR032675">
    <property type="entry name" value="LRR_dom_sf"/>
</dbReference>
<reference evidence="5" key="1">
    <citation type="submission" date="2016-11" db="EMBL/GenBank/DDBJ databases">
        <title>The genome of Nicotiana attenuata.</title>
        <authorList>
            <person name="Xu S."/>
            <person name="Brockmoeller T."/>
            <person name="Gaquerel E."/>
            <person name="Navarro A."/>
            <person name="Kuhl H."/>
            <person name="Gase K."/>
            <person name="Ling Z."/>
            <person name="Zhou W."/>
            <person name="Kreitzer C."/>
            <person name="Stanke M."/>
            <person name="Tang H."/>
            <person name="Lyons E."/>
            <person name="Pandey P."/>
            <person name="Pandey S.P."/>
            <person name="Timmermann B."/>
            <person name="Baldwin I.T."/>
        </authorList>
    </citation>
    <scope>NUCLEOTIDE SEQUENCE [LARGE SCALE GENOMIC DNA]</scope>
    <source>
        <strain evidence="5">UT</strain>
    </source>
</reference>
<evidence type="ECO:0000313" key="5">
    <source>
        <dbReference type="EMBL" id="OIT34928.1"/>
    </source>
</evidence>
<evidence type="ECO:0000313" key="6">
    <source>
        <dbReference type="Proteomes" id="UP000187609"/>
    </source>
</evidence>
<evidence type="ECO:0000256" key="2">
    <source>
        <dbReference type="ARBA" id="ARBA00022737"/>
    </source>
</evidence>
<gene>
    <name evidence="5" type="ORF">A4A49_16553</name>
</gene>